<comment type="caution">
    <text evidence="3">The sequence shown here is derived from an EMBL/GenBank/DDBJ whole genome shotgun (WGS) entry which is preliminary data.</text>
</comment>
<keyword evidence="2" id="KW-0732">Signal</keyword>
<organism evidence="3 4">
    <name type="scientific">Trichostrongylus colubriformis</name>
    <name type="common">Black scour worm</name>
    <dbReference type="NCBI Taxonomy" id="6319"/>
    <lineage>
        <taxon>Eukaryota</taxon>
        <taxon>Metazoa</taxon>
        <taxon>Ecdysozoa</taxon>
        <taxon>Nematoda</taxon>
        <taxon>Chromadorea</taxon>
        <taxon>Rhabditida</taxon>
        <taxon>Rhabditina</taxon>
        <taxon>Rhabditomorpha</taxon>
        <taxon>Strongyloidea</taxon>
        <taxon>Trichostrongylidae</taxon>
        <taxon>Trichostrongylus</taxon>
    </lineage>
</organism>
<evidence type="ECO:0000313" key="3">
    <source>
        <dbReference type="EMBL" id="KAK5973359.1"/>
    </source>
</evidence>
<feature type="signal peptide" evidence="2">
    <location>
        <begin position="1"/>
        <end position="21"/>
    </location>
</feature>
<dbReference type="PANTHER" id="PTHR46880">
    <property type="entry name" value="RAS-ASSOCIATING DOMAIN-CONTAINING PROTEIN"/>
    <property type="match status" value="1"/>
</dbReference>
<dbReference type="Proteomes" id="UP001331761">
    <property type="component" value="Unassembled WGS sequence"/>
</dbReference>
<feature type="coiled-coil region" evidence="1">
    <location>
        <begin position="886"/>
        <end position="913"/>
    </location>
</feature>
<dbReference type="PANTHER" id="PTHR46880:SF5">
    <property type="entry name" value="DUF4371 DOMAIN-CONTAINING PROTEIN"/>
    <property type="match status" value="1"/>
</dbReference>
<proteinExistence type="predicted"/>
<evidence type="ECO:0000256" key="2">
    <source>
        <dbReference type="SAM" id="SignalP"/>
    </source>
</evidence>
<feature type="chain" id="PRO_5043022222" description="HAT C-terminal dimerisation domain-containing protein" evidence="2">
    <location>
        <begin position="22"/>
        <end position="1368"/>
    </location>
</feature>
<evidence type="ECO:0000256" key="1">
    <source>
        <dbReference type="SAM" id="Coils"/>
    </source>
</evidence>
<feature type="coiled-coil region" evidence="1">
    <location>
        <begin position="368"/>
        <end position="413"/>
    </location>
</feature>
<keyword evidence="1" id="KW-0175">Coiled coil</keyword>
<keyword evidence="4" id="KW-1185">Reference proteome</keyword>
<protein>
    <recommendedName>
        <fullName evidence="5">HAT C-terminal dimerisation domain-containing protein</fullName>
    </recommendedName>
</protein>
<sequence>MLYLGALATLLSGSLIRIAAALDCHPIFNEISGLGFTTTQATQFLELSLVEDCYSIDGARQLDISKYGIVVLETKSLHRGEPNDFAVITFVDFNNNRWPRKRGQRLNDFFVVGSTKETAVHIDFSFYDHTHNTAKCSRFVNWPNCDKPGKECHDKSIKRFFSITSQTHREEPSYQTIFLLLRFDSREDYSTFVQKFSFVKTSDSGNPTYVATKIQVSRTSQEWLSTRIRSSVVFAPTRDFDKMLPIDRLATLFPDLPVAHFLPPNSLGPCISVSLCDSNWALTAPTPGESNHCSGDNFVHRLEPIVCETPQPSIAEPIPIATTEVPMDLSVCSDLESHGDGMDVEPIETEDFGEGRMSQQVERWCTYAKELKEKVDAQAQKIETMSEEIRLLRQELRKDNSFVEEAIQLASDDLKKKFGLYRSRRESSNLRLRLRQLRIDGRGLSDKQVRTLMETAWLTYYRDQHRPDADFIRCGLCNRDTEKYNPAVDHAKCEADHEGGEGSRKVNLLGMNKVMCIKRFSGGRGDKTGIDKMIHRLKTHASSLAHKRNFDEFKSELIELKTPNRDIEATVSTTLAAYTIAKEGISFQKQLPLLLMSLRAGAAPPTAHYSPDSARNMVKTFAVHMKYDMLKYLIDFDLPFSLLVDGTSYEGVKWIVFLLRTVSPLNRPITFHLTLIQVESEKASDIVEAFTEFLQGLASWAEAPGLKETPYAFTMRKMIALSSDGASVMEGCQSGVHRRLEDLIRQETEDSVNAREDLLLSVCFAHKLNLAVKSQEGDAFTLAQAAITELHRLLGSTMGTRGRTIYSETARNLGFPDLQMDAIHEIRWAASLQSSLSKVLRVYPVLIASLDRLRTDSSASALTKLRAEAAVWVLKDARTFIVLHHVNATLTRLARLSEELQDYEALLVDYLSRWRHFDRLFQLTIKNEVYDYLARSGILILWDAKYRKVSVDPEYLRTYYTPPEESPSSKASLCYDLSAFPDYRKVLLEELSEDPQSKKTREEKLRSRIKKFRDLDDLETLSADDFTQRQHDPSELLTASELGRAYTPLTQTLQADSLIDALYNDVRASFRYYMAPGRRETEAAVYFPYALDKHIILDIIECNGDYEYFSNECVLSDTDPANRGYPEYIDEIGNLDKSRRHDLIMKSIAAIEKYCALPGVQAHIMNFYNTLAGAVRKLDTWPTNFRDEKTSVRFYQTLLNEGDSLEIPDLVLQAIKCILVIPASNADPERSFSTINRLTKGERSNLGTETLDNVMMIHRNGPSVLTIQPKNLAHQWMKPLPGLQLQDHLPSTLERTDSFMKQVKDSIVKDDAAALVKLHALHSMTLQGLTKRRDANDIRQSKEDLEQSKTLIFSSGALSDNDHNIDIS</sequence>
<dbReference type="EMBL" id="WIXE01015594">
    <property type="protein sequence ID" value="KAK5973359.1"/>
    <property type="molecule type" value="Genomic_DNA"/>
</dbReference>
<reference evidence="3 4" key="1">
    <citation type="submission" date="2019-10" db="EMBL/GenBank/DDBJ databases">
        <title>Assembly and Annotation for the nematode Trichostrongylus colubriformis.</title>
        <authorList>
            <person name="Martin J."/>
        </authorList>
    </citation>
    <scope>NUCLEOTIDE SEQUENCE [LARGE SCALE GENOMIC DNA]</scope>
    <source>
        <strain evidence="3">G859</strain>
        <tissue evidence="3">Whole worm</tissue>
    </source>
</reference>
<evidence type="ECO:0000313" key="4">
    <source>
        <dbReference type="Proteomes" id="UP001331761"/>
    </source>
</evidence>
<evidence type="ECO:0008006" key="5">
    <source>
        <dbReference type="Google" id="ProtNLM"/>
    </source>
</evidence>
<name>A0AAN8FC09_TRICO</name>
<gene>
    <name evidence="3" type="ORF">GCK32_017599</name>
</gene>
<accession>A0AAN8FC09</accession>